<dbReference type="OrthoDB" id="9802426at2"/>
<dbReference type="GO" id="GO:0032993">
    <property type="term" value="C:protein-DNA complex"/>
    <property type="evidence" value="ECO:0007669"/>
    <property type="project" value="TreeGrafter"/>
</dbReference>
<dbReference type="InterPro" id="IPR011006">
    <property type="entry name" value="CheY-like_superfamily"/>
</dbReference>
<dbReference type="InterPro" id="IPR001789">
    <property type="entry name" value="Sig_transdc_resp-reg_receiver"/>
</dbReference>
<dbReference type="Gene3D" id="1.10.10.10">
    <property type="entry name" value="Winged helix-like DNA-binding domain superfamily/Winged helix DNA-binding domain"/>
    <property type="match status" value="1"/>
</dbReference>
<keyword evidence="1 6" id="KW-0597">Phosphoprotein</keyword>
<keyword evidence="5" id="KW-0804">Transcription</keyword>
<evidence type="ECO:0000256" key="4">
    <source>
        <dbReference type="ARBA" id="ARBA00023125"/>
    </source>
</evidence>
<protein>
    <submittedName>
        <fullName evidence="10">DNA-binding response OmpR family regulator</fullName>
    </submittedName>
</protein>
<keyword evidence="3" id="KW-0805">Transcription regulation</keyword>
<dbReference type="PROSITE" id="PS50110">
    <property type="entry name" value="RESPONSE_REGULATORY"/>
    <property type="match status" value="1"/>
</dbReference>
<dbReference type="InterPro" id="IPR001867">
    <property type="entry name" value="OmpR/PhoB-type_DNA-bd"/>
</dbReference>
<keyword evidence="2" id="KW-0902">Two-component regulatory system</keyword>
<dbReference type="Gene3D" id="3.40.50.2300">
    <property type="match status" value="1"/>
</dbReference>
<gene>
    <name evidence="10" type="ORF">C8P69_1315</name>
</gene>
<feature type="domain" description="OmpR/PhoB-type" evidence="9">
    <location>
        <begin position="124"/>
        <end position="217"/>
    </location>
</feature>
<dbReference type="CDD" id="cd00383">
    <property type="entry name" value="trans_reg_C"/>
    <property type="match status" value="1"/>
</dbReference>
<dbReference type="Proteomes" id="UP000241808">
    <property type="component" value="Unassembled WGS sequence"/>
</dbReference>
<evidence type="ECO:0000313" key="11">
    <source>
        <dbReference type="Proteomes" id="UP000241808"/>
    </source>
</evidence>
<proteinExistence type="predicted"/>
<dbReference type="PANTHER" id="PTHR48111:SF37">
    <property type="entry name" value="RESPONSE REGULATOR PROTEIN CARR"/>
    <property type="match status" value="1"/>
</dbReference>
<keyword evidence="11" id="KW-1185">Reference proteome</keyword>
<evidence type="ECO:0000256" key="3">
    <source>
        <dbReference type="ARBA" id="ARBA00023015"/>
    </source>
</evidence>
<evidence type="ECO:0000256" key="7">
    <source>
        <dbReference type="PROSITE-ProRule" id="PRU01091"/>
    </source>
</evidence>
<dbReference type="InterPro" id="IPR036388">
    <property type="entry name" value="WH-like_DNA-bd_sf"/>
</dbReference>
<feature type="domain" description="Response regulatory" evidence="8">
    <location>
        <begin position="2"/>
        <end position="116"/>
    </location>
</feature>
<dbReference type="Pfam" id="PF00486">
    <property type="entry name" value="Trans_reg_C"/>
    <property type="match status" value="1"/>
</dbReference>
<dbReference type="Gene3D" id="6.10.250.690">
    <property type="match status" value="1"/>
</dbReference>
<dbReference type="SUPFAM" id="SSF52172">
    <property type="entry name" value="CheY-like"/>
    <property type="match status" value="1"/>
</dbReference>
<name>A0A2T4YS27_9HYPH</name>
<dbReference type="FunFam" id="3.40.50.2300:FF:000002">
    <property type="entry name" value="DNA-binding response regulator PhoP"/>
    <property type="match status" value="1"/>
</dbReference>
<evidence type="ECO:0000313" key="10">
    <source>
        <dbReference type="EMBL" id="PTM46316.1"/>
    </source>
</evidence>
<dbReference type="SMART" id="SM00862">
    <property type="entry name" value="Trans_reg_C"/>
    <property type="match status" value="1"/>
</dbReference>
<dbReference type="AlphaFoldDB" id="A0A2T4YS27"/>
<evidence type="ECO:0000259" key="9">
    <source>
        <dbReference type="PROSITE" id="PS51755"/>
    </source>
</evidence>
<keyword evidence="4 7" id="KW-0238">DNA-binding</keyword>
<dbReference type="GO" id="GO:0005829">
    <property type="term" value="C:cytosol"/>
    <property type="evidence" value="ECO:0007669"/>
    <property type="project" value="TreeGrafter"/>
</dbReference>
<reference evidence="10 11" key="1">
    <citation type="submission" date="2018-04" db="EMBL/GenBank/DDBJ databases">
        <title>Genomic Encyclopedia of Archaeal and Bacterial Type Strains, Phase II (KMG-II): from individual species to whole genera.</title>
        <authorList>
            <person name="Goeker M."/>
        </authorList>
    </citation>
    <scope>NUCLEOTIDE SEQUENCE [LARGE SCALE GENOMIC DNA]</scope>
    <source>
        <strain evidence="10 11">DSM 25521</strain>
    </source>
</reference>
<organism evidence="10 11">
    <name type="scientific">Phreatobacter oligotrophus</name>
    <dbReference type="NCBI Taxonomy" id="1122261"/>
    <lineage>
        <taxon>Bacteria</taxon>
        <taxon>Pseudomonadati</taxon>
        <taxon>Pseudomonadota</taxon>
        <taxon>Alphaproteobacteria</taxon>
        <taxon>Hyphomicrobiales</taxon>
        <taxon>Phreatobacteraceae</taxon>
        <taxon>Phreatobacter</taxon>
    </lineage>
</organism>
<evidence type="ECO:0000256" key="2">
    <source>
        <dbReference type="ARBA" id="ARBA00023012"/>
    </source>
</evidence>
<sequence length="223" mass="24363">MRVLVVEDEARIADDIRAALEAAGFAAEIAADGEDGWYRADSEDFQVVVLDLGLPRLDGLTALRRWRADGRTMPVIVLTARDGWREKVEVINAGADDYLTKPFHVEELVARVRALARRAAGQAGPIVKVAGLEIDTRSRTVSIEGRPVALTAFEYRLLNHLASHAGRIVSQAELTLAIHGQDKEHDSNALEVMVARLRKKIGGVIQTRRGHGYVIDTAVGSGR</sequence>
<feature type="DNA-binding region" description="OmpR/PhoB-type" evidence="7">
    <location>
        <begin position="124"/>
        <end position="217"/>
    </location>
</feature>
<evidence type="ECO:0000256" key="1">
    <source>
        <dbReference type="ARBA" id="ARBA00022553"/>
    </source>
</evidence>
<dbReference type="RefSeq" id="WP_108179707.1">
    <property type="nucleotide sequence ID" value="NZ_PZZL01000031.1"/>
</dbReference>
<feature type="modified residue" description="4-aspartylphosphate" evidence="6">
    <location>
        <position position="51"/>
    </location>
</feature>
<dbReference type="Pfam" id="PF00072">
    <property type="entry name" value="Response_reg"/>
    <property type="match status" value="1"/>
</dbReference>
<accession>A0A2T4YS27</accession>
<evidence type="ECO:0000256" key="5">
    <source>
        <dbReference type="ARBA" id="ARBA00023163"/>
    </source>
</evidence>
<evidence type="ECO:0000256" key="6">
    <source>
        <dbReference type="PROSITE-ProRule" id="PRU00169"/>
    </source>
</evidence>
<comment type="caution">
    <text evidence="10">The sequence shown here is derived from an EMBL/GenBank/DDBJ whole genome shotgun (WGS) entry which is preliminary data.</text>
</comment>
<dbReference type="InterPro" id="IPR039420">
    <property type="entry name" value="WalR-like"/>
</dbReference>
<dbReference type="PROSITE" id="PS51755">
    <property type="entry name" value="OMPR_PHOB"/>
    <property type="match status" value="1"/>
</dbReference>
<dbReference type="GO" id="GO:0000976">
    <property type="term" value="F:transcription cis-regulatory region binding"/>
    <property type="evidence" value="ECO:0007669"/>
    <property type="project" value="TreeGrafter"/>
</dbReference>
<dbReference type="SMART" id="SM00448">
    <property type="entry name" value="REC"/>
    <property type="match status" value="1"/>
</dbReference>
<dbReference type="GO" id="GO:0000156">
    <property type="term" value="F:phosphorelay response regulator activity"/>
    <property type="evidence" value="ECO:0007669"/>
    <property type="project" value="TreeGrafter"/>
</dbReference>
<dbReference type="PANTHER" id="PTHR48111">
    <property type="entry name" value="REGULATOR OF RPOS"/>
    <property type="match status" value="1"/>
</dbReference>
<evidence type="ECO:0000259" key="8">
    <source>
        <dbReference type="PROSITE" id="PS50110"/>
    </source>
</evidence>
<dbReference type="EMBL" id="PZZL01000031">
    <property type="protein sequence ID" value="PTM46316.1"/>
    <property type="molecule type" value="Genomic_DNA"/>
</dbReference>
<dbReference type="GO" id="GO:0006355">
    <property type="term" value="P:regulation of DNA-templated transcription"/>
    <property type="evidence" value="ECO:0007669"/>
    <property type="project" value="InterPro"/>
</dbReference>